<dbReference type="InterPro" id="IPR010994">
    <property type="entry name" value="RuvA_2-like"/>
</dbReference>
<sequence>MREWLKLNKDDRKVLLIIMVLYALLVAFMWVNKDKVRPKSAPPSGMEQCPVDSLSSKESEDPRYTSSVLATLEAPKDTLPIRTSKYPGPPTKQQGYTPKLKVGATIDLNTADTLLLQRVPGIGPSFARRIVKYRSMLGGYYCVEQLQEVYGMDRERYDKIAPYMMIRTGVRYLTLSVDSIPRHPYLSYRHKRVLEDILAQNPPLTWEKIMSSAVFTKDDSLRLAPYLDL</sequence>
<comment type="caution">
    <text evidence="3">The sequence shown here is derived from an EMBL/GenBank/DDBJ whole genome shotgun (WGS) entry which is preliminary data.</text>
</comment>
<organism evidence="3 4">
    <name type="scientific">Porphyromonas cangingivalis</name>
    <dbReference type="NCBI Taxonomy" id="36874"/>
    <lineage>
        <taxon>Bacteria</taxon>
        <taxon>Pseudomonadati</taxon>
        <taxon>Bacteroidota</taxon>
        <taxon>Bacteroidia</taxon>
        <taxon>Bacteroidales</taxon>
        <taxon>Porphyromonadaceae</taxon>
        <taxon>Porphyromonas</taxon>
    </lineage>
</organism>
<evidence type="ECO:0008006" key="5">
    <source>
        <dbReference type="Google" id="ProtNLM"/>
    </source>
</evidence>
<dbReference type="EMBL" id="JQJD01000050">
    <property type="protein sequence ID" value="KGN79429.1"/>
    <property type="molecule type" value="Genomic_DNA"/>
</dbReference>
<dbReference type="OrthoDB" id="981124at2"/>
<evidence type="ECO:0000256" key="2">
    <source>
        <dbReference type="SAM" id="Phobius"/>
    </source>
</evidence>
<keyword evidence="2" id="KW-0812">Transmembrane</keyword>
<evidence type="ECO:0000256" key="1">
    <source>
        <dbReference type="SAM" id="MobiDB-lite"/>
    </source>
</evidence>
<dbReference type="Gene3D" id="1.10.150.320">
    <property type="entry name" value="Photosystem II 12 kDa extrinsic protein"/>
    <property type="match status" value="1"/>
</dbReference>
<protein>
    <recommendedName>
        <fullName evidence="5">Competence protein ComEA helix-hairpin-helix repeat region</fullName>
    </recommendedName>
</protein>
<dbReference type="STRING" id="36874.HQ34_02380"/>
<dbReference type="PANTHER" id="PTHR21180">
    <property type="entry name" value="ENDONUCLEASE/EXONUCLEASE/PHOSPHATASE FAMILY DOMAIN-CONTAINING PROTEIN 1"/>
    <property type="match status" value="1"/>
</dbReference>
<dbReference type="RefSeq" id="WP_036852231.1">
    <property type="nucleotide sequence ID" value="NZ_JQJD01000050.1"/>
</dbReference>
<feature type="transmembrane region" description="Helical" evidence="2">
    <location>
        <begin position="12"/>
        <end position="31"/>
    </location>
</feature>
<dbReference type="GO" id="GO:0015627">
    <property type="term" value="C:type II protein secretion system complex"/>
    <property type="evidence" value="ECO:0007669"/>
    <property type="project" value="TreeGrafter"/>
</dbReference>
<accession>A0A0A2ESX1</accession>
<dbReference type="Proteomes" id="UP000030125">
    <property type="component" value="Unassembled WGS sequence"/>
</dbReference>
<proteinExistence type="predicted"/>
<dbReference type="PANTHER" id="PTHR21180:SF32">
    <property type="entry name" value="ENDONUCLEASE_EXONUCLEASE_PHOSPHATASE FAMILY DOMAIN-CONTAINING PROTEIN 1"/>
    <property type="match status" value="1"/>
</dbReference>
<gene>
    <name evidence="3" type="ORF">HQ35_07635</name>
</gene>
<dbReference type="AlphaFoldDB" id="A0A0A2ESX1"/>
<dbReference type="InterPro" id="IPR051675">
    <property type="entry name" value="Endo/Exo/Phosphatase_dom_1"/>
</dbReference>
<feature type="region of interest" description="Disordered" evidence="1">
    <location>
        <begin position="37"/>
        <end position="66"/>
    </location>
</feature>
<reference evidence="3 4" key="1">
    <citation type="submission" date="2014-08" db="EMBL/GenBank/DDBJ databases">
        <title>Porphyromonas cangingivalis strain:COT-109_OH1386 Genome sequencing.</title>
        <authorList>
            <person name="Wallis C."/>
            <person name="Deusch O."/>
            <person name="O'Flynn C."/>
            <person name="Davis I."/>
            <person name="Jospin G."/>
            <person name="Darling A.E."/>
            <person name="Coil D.A."/>
            <person name="Alexiev A."/>
            <person name="Horsfall A."/>
            <person name="Kirkwood N."/>
            <person name="Harris S."/>
            <person name="Eisen J.A."/>
        </authorList>
    </citation>
    <scope>NUCLEOTIDE SEQUENCE [LARGE SCALE GENOMIC DNA]</scope>
    <source>
        <strain evidence="4">COT-109 OH1386</strain>
    </source>
</reference>
<dbReference type="SUPFAM" id="SSF47781">
    <property type="entry name" value="RuvA domain 2-like"/>
    <property type="match status" value="1"/>
</dbReference>
<dbReference type="GO" id="GO:0015628">
    <property type="term" value="P:protein secretion by the type II secretion system"/>
    <property type="evidence" value="ECO:0007669"/>
    <property type="project" value="TreeGrafter"/>
</dbReference>
<dbReference type="Pfam" id="PF12836">
    <property type="entry name" value="HHH_3"/>
    <property type="match status" value="1"/>
</dbReference>
<dbReference type="eggNOG" id="COG1555">
    <property type="taxonomic scope" value="Bacteria"/>
</dbReference>
<keyword evidence="4" id="KW-1185">Reference proteome</keyword>
<evidence type="ECO:0000313" key="3">
    <source>
        <dbReference type="EMBL" id="KGN79429.1"/>
    </source>
</evidence>
<name>A0A0A2ESX1_PORCN</name>
<evidence type="ECO:0000313" key="4">
    <source>
        <dbReference type="Proteomes" id="UP000030125"/>
    </source>
</evidence>
<keyword evidence="2" id="KW-1133">Transmembrane helix</keyword>
<keyword evidence="2" id="KW-0472">Membrane</keyword>